<keyword evidence="1" id="KW-0812">Transmembrane</keyword>
<keyword evidence="1" id="KW-1133">Transmembrane helix</keyword>
<comment type="caution">
    <text evidence="2">The sequence shown here is derived from an EMBL/GenBank/DDBJ whole genome shotgun (WGS) entry which is preliminary data.</text>
</comment>
<feature type="transmembrane region" description="Helical" evidence="1">
    <location>
        <begin position="47"/>
        <end position="66"/>
    </location>
</feature>
<feature type="transmembrane region" description="Helical" evidence="1">
    <location>
        <begin position="73"/>
        <end position="92"/>
    </location>
</feature>
<sequence>MRSAADRLFFVVLLVDAVLLAVAELAFLPLRVRDLAPGVGVEANWPLPLSVLVAGLTTPLLVKLAAGLSTRMSVAGAPLLVWLLAVIGFGIAGPGGDLLLTNDWRPLAMLAVGALPGAVVLGGVLGTTPART</sequence>
<dbReference type="EMBL" id="BAABAL010000022">
    <property type="protein sequence ID" value="GAA4033067.1"/>
    <property type="molecule type" value="Genomic_DNA"/>
</dbReference>
<dbReference type="RefSeq" id="WP_344884328.1">
    <property type="nucleotide sequence ID" value="NZ_BAABAL010000022.1"/>
</dbReference>
<name>A0ABP7TYU4_9PSEU</name>
<evidence type="ECO:0000256" key="1">
    <source>
        <dbReference type="SAM" id="Phobius"/>
    </source>
</evidence>
<keyword evidence="1" id="KW-0472">Membrane</keyword>
<keyword evidence="3" id="KW-1185">Reference proteome</keyword>
<reference evidence="3" key="1">
    <citation type="journal article" date="2019" name="Int. J. Syst. Evol. Microbiol.">
        <title>The Global Catalogue of Microorganisms (GCM) 10K type strain sequencing project: providing services to taxonomists for standard genome sequencing and annotation.</title>
        <authorList>
            <consortium name="The Broad Institute Genomics Platform"/>
            <consortium name="The Broad Institute Genome Sequencing Center for Infectious Disease"/>
            <person name="Wu L."/>
            <person name="Ma J."/>
        </authorList>
    </citation>
    <scope>NUCLEOTIDE SEQUENCE [LARGE SCALE GENOMIC DNA]</scope>
    <source>
        <strain evidence="3">JCM 17342</strain>
    </source>
</reference>
<organism evidence="2 3">
    <name type="scientific">Allokutzneria multivorans</name>
    <dbReference type="NCBI Taxonomy" id="1142134"/>
    <lineage>
        <taxon>Bacteria</taxon>
        <taxon>Bacillati</taxon>
        <taxon>Actinomycetota</taxon>
        <taxon>Actinomycetes</taxon>
        <taxon>Pseudonocardiales</taxon>
        <taxon>Pseudonocardiaceae</taxon>
        <taxon>Allokutzneria</taxon>
    </lineage>
</organism>
<protein>
    <submittedName>
        <fullName evidence="2">Uncharacterized protein</fullName>
    </submittedName>
</protein>
<evidence type="ECO:0000313" key="2">
    <source>
        <dbReference type="EMBL" id="GAA4033067.1"/>
    </source>
</evidence>
<evidence type="ECO:0000313" key="3">
    <source>
        <dbReference type="Proteomes" id="UP001501747"/>
    </source>
</evidence>
<accession>A0ABP7TYU4</accession>
<proteinExistence type="predicted"/>
<gene>
    <name evidence="2" type="ORF">GCM10022247_67610</name>
</gene>
<feature type="transmembrane region" description="Helical" evidence="1">
    <location>
        <begin position="104"/>
        <end position="126"/>
    </location>
</feature>
<dbReference type="Proteomes" id="UP001501747">
    <property type="component" value="Unassembled WGS sequence"/>
</dbReference>